<gene>
    <name evidence="2" type="ORF">SYV04_36090</name>
</gene>
<feature type="region of interest" description="Disordered" evidence="1">
    <location>
        <begin position="66"/>
        <end position="85"/>
    </location>
</feature>
<evidence type="ECO:0000313" key="2">
    <source>
        <dbReference type="EMBL" id="MDY7231864.1"/>
    </source>
</evidence>
<name>A0ABU5HFF3_9BACT</name>
<reference evidence="2 3" key="1">
    <citation type="submission" date="2023-12" db="EMBL/GenBank/DDBJ databases">
        <title>the genome sequence of Hyalangium sp. s54d21.</title>
        <authorList>
            <person name="Zhang X."/>
        </authorList>
    </citation>
    <scope>NUCLEOTIDE SEQUENCE [LARGE SCALE GENOMIC DNA]</scope>
    <source>
        <strain evidence="3">s54d21</strain>
    </source>
</reference>
<accession>A0ABU5HFF3</accession>
<protein>
    <submittedName>
        <fullName evidence="2">Uncharacterized protein</fullName>
    </submittedName>
</protein>
<comment type="caution">
    <text evidence="2">The sequence shown here is derived from an EMBL/GenBank/DDBJ whole genome shotgun (WGS) entry which is preliminary data.</text>
</comment>
<keyword evidence="3" id="KW-1185">Reference proteome</keyword>
<proteinExistence type="predicted"/>
<dbReference type="EMBL" id="JAXIVS010000016">
    <property type="protein sequence ID" value="MDY7231864.1"/>
    <property type="molecule type" value="Genomic_DNA"/>
</dbReference>
<organism evidence="2 3">
    <name type="scientific">Hyalangium rubrum</name>
    <dbReference type="NCBI Taxonomy" id="3103134"/>
    <lineage>
        <taxon>Bacteria</taxon>
        <taxon>Pseudomonadati</taxon>
        <taxon>Myxococcota</taxon>
        <taxon>Myxococcia</taxon>
        <taxon>Myxococcales</taxon>
        <taxon>Cystobacterineae</taxon>
        <taxon>Archangiaceae</taxon>
        <taxon>Hyalangium</taxon>
    </lineage>
</organism>
<evidence type="ECO:0000256" key="1">
    <source>
        <dbReference type="SAM" id="MobiDB-lite"/>
    </source>
</evidence>
<evidence type="ECO:0000313" key="3">
    <source>
        <dbReference type="Proteomes" id="UP001291309"/>
    </source>
</evidence>
<dbReference type="Proteomes" id="UP001291309">
    <property type="component" value="Unassembled WGS sequence"/>
</dbReference>
<sequence length="85" mass="9336">MRRRYTIHRDGDLLVEELDAEGKAIDPEPVPPEDRLPVELVVTAPDTEEGRAQMLDLLDLALGIETEGPPPNPNGPAKFKLPVIS</sequence>
<dbReference type="RefSeq" id="WP_321550575.1">
    <property type="nucleotide sequence ID" value="NZ_JAXIVS010000016.1"/>
</dbReference>